<dbReference type="Gene3D" id="3.40.50.300">
    <property type="entry name" value="P-loop containing nucleotide triphosphate hydrolases"/>
    <property type="match status" value="1"/>
</dbReference>
<feature type="domain" description="Helicase C-terminal" evidence="5">
    <location>
        <begin position="1019"/>
        <end position="1179"/>
    </location>
</feature>
<dbReference type="EMBL" id="BMOD01000003">
    <property type="protein sequence ID" value="GGJ26970.1"/>
    <property type="molecule type" value="Genomic_DNA"/>
</dbReference>
<dbReference type="InterPro" id="IPR014001">
    <property type="entry name" value="Helicase_ATP-bd"/>
</dbReference>
<organism evidence="6 7">
    <name type="scientific">Deinococcus roseus</name>
    <dbReference type="NCBI Taxonomy" id="392414"/>
    <lineage>
        <taxon>Bacteria</taxon>
        <taxon>Thermotogati</taxon>
        <taxon>Deinococcota</taxon>
        <taxon>Deinococci</taxon>
        <taxon>Deinococcales</taxon>
        <taxon>Deinococcaceae</taxon>
        <taxon>Deinococcus</taxon>
    </lineage>
</organism>
<dbReference type="PROSITE" id="PS50966">
    <property type="entry name" value="ZF_SWIM"/>
    <property type="match status" value="1"/>
</dbReference>
<feature type="domain" description="SWIM-type" evidence="3">
    <location>
        <begin position="57"/>
        <end position="95"/>
    </location>
</feature>
<dbReference type="InterPro" id="IPR001650">
    <property type="entry name" value="Helicase_C-like"/>
</dbReference>
<accession>A0ABQ2CXQ3</accession>
<dbReference type="Pfam" id="PF04434">
    <property type="entry name" value="SWIM"/>
    <property type="match status" value="1"/>
</dbReference>
<gene>
    <name evidence="6" type="ORF">GCM10008938_11360</name>
</gene>
<evidence type="ECO:0000256" key="2">
    <source>
        <dbReference type="PROSITE-ProRule" id="PRU00325"/>
    </source>
</evidence>
<comment type="caution">
    <text evidence="6">The sequence shown here is derived from an EMBL/GenBank/DDBJ whole genome shotgun (WGS) entry which is preliminary data.</text>
</comment>
<evidence type="ECO:0000313" key="7">
    <source>
        <dbReference type="Proteomes" id="UP000632222"/>
    </source>
</evidence>
<dbReference type="InterPro" id="IPR007527">
    <property type="entry name" value="Znf_SWIM"/>
</dbReference>
<keyword evidence="7" id="KW-1185">Reference proteome</keyword>
<name>A0ABQ2CXQ3_9DEIO</name>
<dbReference type="CDD" id="cd18793">
    <property type="entry name" value="SF2_C_SNF"/>
    <property type="match status" value="1"/>
</dbReference>
<dbReference type="RefSeq" id="WP_189001228.1">
    <property type="nucleotide sequence ID" value="NZ_BMOD01000003.1"/>
</dbReference>
<evidence type="ECO:0000256" key="1">
    <source>
        <dbReference type="ARBA" id="ARBA00022801"/>
    </source>
</evidence>
<evidence type="ECO:0000313" key="6">
    <source>
        <dbReference type="EMBL" id="GGJ26970.1"/>
    </source>
</evidence>
<dbReference type="SUPFAM" id="SSF52540">
    <property type="entry name" value="P-loop containing nucleoside triphosphate hydrolases"/>
    <property type="match status" value="2"/>
</dbReference>
<dbReference type="InterPro" id="IPR000330">
    <property type="entry name" value="SNF2_N"/>
</dbReference>
<dbReference type="SMART" id="SM00490">
    <property type="entry name" value="HELICc"/>
    <property type="match status" value="1"/>
</dbReference>
<protein>
    <submittedName>
        <fullName evidence="6">Uncharacterized protein</fullName>
    </submittedName>
</protein>
<dbReference type="Pfam" id="PF00271">
    <property type="entry name" value="Helicase_C"/>
    <property type="match status" value="1"/>
</dbReference>
<dbReference type="PROSITE" id="PS51192">
    <property type="entry name" value="HELICASE_ATP_BIND_1"/>
    <property type="match status" value="1"/>
</dbReference>
<keyword evidence="1" id="KW-0378">Hydrolase</keyword>
<proteinExistence type="predicted"/>
<keyword evidence="2" id="KW-0863">Zinc-finger</keyword>
<dbReference type="Gene3D" id="3.40.50.10810">
    <property type="entry name" value="Tandem AAA-ATPase domain"/>
    <property type="match status" value="1"/>
</dbReference>
<dbReference type="SMART" id="SM00487">
    <property type="entry name" value="DEXDc"/>
    <property type="match status" value="1"/>
</dbReference>
<dbReference type="PROSITE" id="PS51194">
    <property type="entry name" value="HELICASE_CTER"/>
    <property type="match status" value="1"/>
</dbReference>
<dbReference type="InterPro" id="IPR038718">
    <property type="entry name" value="SNF2-like_sf"/>
</dbReference>
<dbReference type="Proteomes" id="UP000632222">
    <property type="component" value="Unassembled WGS sequence"/>
</dbReference>
<evidence type="ECO:0000259" key="4">
    <source>
        <dbReference type="PROSITE" id="PS51192"/>
    </source>
</evidence>
<dbReference type="InterPro" id="IPR027417">
    <property type="entry name" value="P-loop_NTPase"/>
</dbReference>
<evidence type="ECO:0000259" key="3">
    <source>
        <dbReference type="PROSITE" id="PS50966"/>
    </source>
</evidence>
<feature type="domain" description="Helicase ATP-binding" evidence="4">
    <location>
        <begin position="734"/>
        <end position="894"/>
    </location>
</feature>
<keyword evidence="2" id="KW-0862">Zinc</keyword>
<dbReference type="CDD" id="cd18012">
    <property type="entry name" value="DEXQc_arch_SWI2_SNF2"/>
    <property type="match status" value="1"/>
</dbReference>
<dbReference type="Pfam" id="PF00176">
    <property type="entry name" value="SNF2-rel_dom"/>
    <property type="match status" value="1"/>
</dbReference>
<evidence type="ECO:0000259" key="5">
    <source>
        <dbReference type="PROSITE" id="PS51194"/>
    </source>
</evidence>
<keyword evidence="2" id="KW-0479">Metal-binding</keyword>
<reference evidence="7" key="1">
    <citation type="journal article" date="2019" name="Int. J. Syst. Evol. Microbiol.">
        <title>The Global Catalogue of Microorganisms (GCM) 10K type strain sequencing project: providing services to taxonomists for standard genome sequencing and annotation.</title>
        <authorList>
            <consortium name="The Broad Institute Genomics Platform"/>
            <consortium name="The Broad Institute Genome Sequencing Center for Infectious Disease"/>
            <person name="Wu L."/>
            <person name="Ma J."/>
        </authorList>
    </citation>
    <scope>NUCLEOTIDE SEQUENCE [LARGE SCALE GENOMIC DNA]</scope>
    <source>
        <strain evidence="7">JCM 14370</strain>
    </source>
</reference>
<sequence>MSGLNLTLAEVQAGFTKGEWSRALGLVRAGAVRETEWIERKSLLICGVMSSNRRDLYEVMIRLKPGKRSLSIEGECSCYMGYNCKHVAAALIAWITALEAERTAVPETAHETVLTAEAVPELNEEDSKRLRLIRFIWEHKKALHEPYLSQFRDLHNKFPEAVQSELGETLWKAMARVLEDSGPGKVEAVQAQNKPEKPVSAKPAVPQSPPISLPAALQNWLDAATEPARPSGHTLLFVLQESQNNQGQPTLKFKTHAARRNKEGLKDIKVYEVGSSSAQYVKVDMELMGALGQIQDWKGIKDLPLTPHVLRSALETARVYVHGRWDKPVRLGEARRGRLTWTTHADGLQRPGLLVPGASVVLPISRPWYLDSSTLELGPVETDFSAEDLQRFLSIPALRPEHTQLLAETLAGHFAGRFPAPAVLPMKRTNAPLVPRITLCSDSVSFGYYALGERVHSLKMEWTYLGQAVTDQAAPELHVVQTDRVLTLPRDSKAEQATLTRLKKLGFEETEKVHKYQLPDRLKSRWTFKTSQQKYFSAEQLWLEFIAIQVPVLKAQGWEVRYDPSFDFQVAEVGGWYADLEEGNDWFGLELGVMVQGQKISVLPLLVSLIRSMPASTLSEQLRSMDDASMLYSRLENGMLVPLPVQRVRSLLGTLVELYGQTGLKEGKVRLPLLDAARLAELEQDLKPEWSGGEKLRALGQKLRDFTGMQAAPLPTGLNAQLRPYQQEGLNWLQFLREYGLNGILADDMGLGKTLQTLTHLLLEKEQGRLKNPALIVAPTSLMHNWLSEAQKFTPDLKVLVLQGKDRKQDFEKIKDHDVVLSTYPLISRDFEVLAQHTFHSIILDEAQNIKNARSATSKAIHLLKSQHRLCLTGTPLENHLLELWSLFHFLMPGFLGDERQFGQLYRNPIEKQGDVLRRAALAKRIKPFILRRTKQQVARELPEKTEMVIKLDLEGSQRDLYETLRVAVQKRVQEEIASKGLARSHIMILDALLKLRQVCCDPRLLSITEARKVKTSVKLDWFTETLPSMVEEGRRILVFSQFATLLGMLEETLQTLKIPYSKITGETGDRKIQIEQFQSGKTHVFLISLKAGGVGLNLTAADTVIHYDPWWNPAAENQATDRAYRIGQDKPVFVYKLITAGTLEEKILEMQARKAALASGILEGGLGEGQSLTPEDVQNLFAPL</sequence>
<dbReference type="InterPro" id="IPR049730">
    <property type="entry name" value="SNF2/RAD54-like_C"/>
</dbReference>
<dbReference type="PANTHER" id="PTHR10799">
    <property type="entry name" value="SNF2/RAD54 HELICASE FAMILY"/>
    <property type="match status" value="1"/>
</dbReference>